<sequence>MIEYFIENNWVSIVGAIIGLIFLYLEYKANVWMWAASIVMAAFYIYIFYSTQLYASMGIYIYFFGASIYGWLIWIFRNRDTETGDEIISHATKRYTLPIIIGVALIAIFIYGILISFSDNNVYITIGDSLTTSLNIVALWMISRKWVEQWLLVIPANLISSILLFAQHDIMSGYLFFIFFVVSIMGYYKWKRLALAS</sequence>
<protein>
    <recommendedName>
        <fullName evidence="4">Nicotinamide riboside transporter PnuC</fullName>
    </recommendedName>
</protein>
<evidence type="ECO:0000313" key="11">
    <source>
        <dbReference type="EMBL" id="SBW08562.1"/>
    </source>
</evidence>
<evidence type="ECO:0000256" key="2">
    <source>
        <dbReference type="ARBA" id="ARBA00004651"/>
    </source>
</evidence>
<keyword evidence="6" id="KW-1003">Cell membrane</keyword>
<evidence type="ECO:0000256" key="9">
    <source>
        <dbReference type="ARBA" id="ARBA00023136"/>
    </source>
</evidence>
<proteinExistence type="inferred from homology"/>
<gene>
    <name evidence="11" type="ORF">KL86DYS2_13403</name>
</gene>
<feature type="transmembrane region" description="Helical" evidence="10">
    <location>
        <begin position="123"/>
        <end position="142"/>
    </location>
</feature>
<comment type="subcellular location">
    <subcellularLocation>
        <location evidence="2">Cell membrane</location>
        <topology evidence="2">Multi-pass membrane protein</topology>
    </subcellularLocation>
</comment>
<evidence type="ECO:0000256" key="5">
    <source>
        <dbReference type="ARBA" id="ARBA00022448"/>
    </source>
</evidence>
<keyword evidence="5" id="KW-0813">Transport</keyword>
<keyword evidence="8 10" id="KW-1133">Transmembrane helix</keyword>
<dbReference type="EMBL" id="FLUL01000001">
    <property type="protein sequence ID" value="SBW08562.1"/>
    <property type="molecule type" value="Genomic_DNA"/>
</dbReference>
<reference evidence="11" key="1">
    <citation type="submission" date="2016-04" db="EMBL/GenBank/DDBJ databases">
        <authorList>
            <person name="Evans L.H."/>
            <person name="Alamgir A."/>
            <person name="Owens N."/>
            <person name="Weber N.D."/>
            <person name="Virtaneva K."/>
            <person name="Barbian K."/>
            <person name="Babar A."/>
            <person name="Rosenke K."/>
        </authorList>
    </citation>
    <scope>NUCLEOTIDE SEQUENCE</scope>
    <source>
        <strain evidence="11">86-2</strain>
    </source>
</reference>
<feature type="transmembrane region" description="Helical" evidence="10">
    <location>
        <begin position="97"/>
        <end position="117"/>
    </location>
</feature>
<keyword evidence="7 10" id="KW-0812">Transmembrane</keyword>
<organism evidence="11">
    <name type="scientific">uncultured Dysgonomonas sp</name>
    <dbReference type="NCBI Taxonomy" id="206096"/>
    <lineage>
        <taxon>Bacteria</taxon>
        <taxon>Pseudomonadati</taxon>
        <taxon>Bacteroidota</taxon>
        <taxon>Bacteroidia</taxon>
        <taxon>Bacteroidales</taxon>
        <taxon>Dysgonomonadaceae</taxon>
        <taxon>Dysgonomonas</taxon>
        <taxon>environmental samples</taxon>
    </lineage>
</organism>
<evidence type="ECO:0000256" key="4">
    <source>
        <dbReference type="ARBA" id="ARBA00017522"/>
    </source>
</evidence>
<dbReference type="PANTHER" id="PTHR36122:SF2">
    <property type="entry name" value="NICOTINAMIDE RIBOSIDE TRANSPORTER PNUC"/>
    <property type="match status" value="1"/>
</dbReference>
<accession>A0A212KA70</accession>
<feature type="transmembrane region" description="Helical" evidence="10">
    <location>
        <begin position="149"/>
        <end position="166"/>
    </location>
</feature>
<evidence type="ECO:0000256" key="7">
    <source>
        <dbReference type="ARBA" id="ARBA00022692"/>
    </source>
</evidence>
<evidence type="ECO:0000256" key="10">
    <source>
        <dbReference type="SAM" id="Phobius"/>
    </source>
</evidence>
<evidence type="ECO:0000256" key="6">
    <source>
        <dbReference type="ARBA" id="ARBA00022475"/>
    </source>
</evidence>
<name>A0A212KA70_9BACT</name>
<comment type="similarity">
    <text evidence="3">Belongs to the nicotinamide ribonucleoside (NR) uptake permease (TC 4.B.1) family.</text>
</comment>
<feature type="transmembrane region" description="Helical" evidence="10">
    <location>
        <begin position="55"/>
        <end position="76"/>
    </location>
</feature>
<dbReference type="GO" id="GO:0034257">
    <property type="term" value="F:nicotinamide riboside transmembrane transporter activity"/>
    <property type="evidence" value="ECO:0007669"/>
    <property type="project" value="InterPro"/>
</dbReference>
<evidence type="ECO:0000256" key="8">
    <source>
        <dbReference type="ARBA" id="ARBA00022989"/>
    </source>
</evidence>
<dbReference type="GO" id="GO:0005886">
    <property type="term" value="C:plasma membrane"/>
    <property type="evidence" value="ECO:0007669"/>
    <property type="project" value="UniProtKB-SubCell"/>
</dbReference>
<feature type="transmembrane region" description="Helical" evidence="10">
    <location>
        <begin position="31"/>
        <end position="49"/>
    </location>
</feature>
<dbReference type="RefSeq" id="WP_296952177.1">
    <property type="nucleotide sequence ID" value="NZ_LT599021.1"/>
</dbReference>
<comment type="function">
    <text evidence="1">Required for nicotinamide riboside transport across the inner membrane.</text>
</comment>
<keyword evidence="9 10" id="KW-0472">Membrane</keyword>
<dbReference type="Pfam" id="PF04973">
    <property type="entry name" value="NMN_transporter"/>
    <property type="match status" value="1"/>
</dbReference>
<dbReference type="NCBIfam" id="TIGR01528">
    <property type="entry name" value="NMN_trans_PnuC"/>
    <property type="match status" value="1"/>
</dbReference>
<feature type="transmembrane region" description="Helical" evidence="10">
    <location>
        <begin position="172"/>
        <end position="190"/>
    </location>
</feature>
<feature type="transmembrane region" description="Helical" evidence="10">
    <location>
        <begin position="6"/>
        <end position="24"/>
    </location>
</feature>
<dbReference type="InterPro" id="IPR006419">
    <property type="entry name" value="NMN_transpt_PnuC"/>
</dbReference>
<dbReference type="AlphaFoldDB" id="A0A212KA70"/>
<evidence type="ECO:0000256" key="3">
    <source>
        <dbReference type="ARBA" id="ARBA00006669"/>
    </source>
</evidence>
<dbReference type="PANTHER" id="PTHR36122">
    <property type="entry name" value="NICOTINAMIDE RIBOSIDE TRANSPORTER PNUC"/>
    <property type="match status" value="1"/>
</dbReference>
<evidence type="ECO:0000256" key="1">
    <source>
        <dbReference type="ARBA" id="ARBA00002672"/>
    </source>
</evidence>